<dbReference type="PANTHER" id="PTHR12659">
    <property type="entry name" value="RHO-TYPE GTPASE ACTIVATING PROTEIN"/>
    <property type="match status" value="1"/>
</dbReference>
<accession>A0A556VWD4</accession>
<dbReference type="EMBL" id="VCAZ01000350">
    <property type="protein sequence ID" value="TUE36593.1"/>
    <property type="molecule type" value="Genomic_DNA"/>
</dbReference>
<keyword evidence="3" id="KW-1185">Reference proteome</keyword>
<dbReference type="GO" id="GO:0035023">
    <property type="term" value="P:regulation of Rho protein signal transduction"/>
    <property type="evidence" value="ECO:0007669"/>
    <property type="project" value="TreeGrafter"/>
</dbReference>
<dbReference type="GO" id="GO:0030036">
    <property type="term" value="P:actin cytoskeleton organization"/>
    <property type="evidence" value="ECO:0007669"/>
    <property type="project" value="TreeGrafter"/>
</dbReference>
<organism evidence="2 3">
    <name type="scientific">Bagarius yarrelli</name>
    <name type="common">Goonch</name>
    <name type="synonym">Bagrus yarrelli</name>
    <dbReference type="NCBI Taxonomy" id="175774"/>
    <lineage>
        <taxon>Eukaryota</taxon>
        <taxon>Metazoa</taxon>
        <taxon>Chordata</taxon>
        <taxon>Craniata</taxon>
        <taxon>Vertebrata</taxon>
        <taxon>Euteleostomi</taxon>
        <taxon>Actinopterygii</taxon>
        <taxon>Neopterygii</taxon>
        <taxon>Teleostei</taxon>
        <taxon>Ostariophysi</taxon>
        <taxon>Siluriformes</taxon>
        <taxon>Sisoridae</taxon>
        <taxon>Sisorinae</taxon>
        <taxon>Bagarius</taxon>
    </lineage>
</organism>
<reference evidence="2 3" key="1">
    <citation type="journal article" date="2019" name="Genome Biol. Evol.">
        <title>Whole-Genome Sequencing of the Giant Devil Catfish, Bagarius yarrelli.</title>
        <authorList>
            <person name="Jiang W."/>
            <person name="Lv Y."/>
            <person name="Cheng L."/>
            <person name="Yang K."/>
            <person name="Chao B."/>
            <person name="Wang X."/>
            <person name="Li Y."/>
            <person name="Pan X."/>
            <person name="You X."/>
            <person name="Zhang Y."/>
            <person name="Yang J."/>
            <person name="Li J."/>
            <person name="Zhang X."/>
            <person name="Liu S."/>
            <person name="Sun C."/>
            <person name="Yang J."/>
            <person name="Shi Q."/>
        </authorList>
    </citation>
    <scope>NUCLEOTIDE SEQUENCE [LARGE SCALE GENOMIC DNA]</scope>
    <source>
        <strain evidence="2">JWS20170419001</strain>
        <tissue evidence="2">Muscle</tissue>
    </source>
</reference>
<dbReference type="GO" id="GO:0005096">
    <property type="term" value="F:GTPase activator activity"/>
    <property type="evidence" value="ECO:0007669"/>
    <property type="project" value="TreeGrafter"/>
</dbReference>
<feature type="compositionally biased region" description="Basic and acidic residues" evidence="1">
    <location>
        <begin position="323"/>
        <end position="339"/>
    </location>
</feature>
<dbReference type="PANTHER" id="PTHR12659:SF3">
    <property type="entry name" value="STAR-RELATED LIPID TRANSFER PROTEIN 8"/>
    <property type="match status" value="1"/>
</dbReference>
<dbReference type="Proteomes" id="UP000319801">
    <property type="component" value="Unassembled WGS sequence"/>
</dbReference>
<feature type="compositionally biased region" description="Basic residues" evidence="1">
    <location>
        <begin position="265"/>
        <end position="275"/>
    </location>
</feature>
<proteinExistence type="predicted"/>
<evidence type="ECO:0000313" key="3">
    <source>
        <dbReference type="Proteomes" id="UP000319801"/>
    </source>
</evidence>
<evidence type="ECO:0000256" key="1">
    <source>
        <dbReference type="SAM" id="MobiDB-lite"/>
    </source>
</evidence>
<comment type="caution">
    <text evidence="2">The sequence shown here is derived from an EMBL/GenBank/DDBJ whole genome shotgun (WGS) entry which is preliminary data.</text>
</comment>
<feature type="region of interest" description="Disordered" evidence="1">
    <location>
        <begin position="235"/>
        <end position="339"/>
    </location>
</feature>
<dbReference type="OrthoDB" id="10003330at2759"/>
<gene>
    <name evidence="2" type="ORF">Baya_16733</name>
</gene>
<name>A0A556VWD4_BAGYA</name>
<evidence type="ECO:0000313" key="2">
    <source>
        <dbReference type="EMBL" id="TUE36593.1"/>
    </source>
</evidence>
<protein>
    <submittedName>
        <fullName evidence="2">StAR-related lipid transfer protein 8</fullName>
    </submittedName>
</protein>
<feature type="compositionally biased region" description="Basic and acidic residues" evidence="1">
    <location>
        <begin position="276"/>
        <end position="289"/>
    </location>
</feature>
<dbReference type="AlphaFoldDB" id="A0A556VWD4"/>
<sequence length="492" mass="53930">MFCVMARAGGLFQWRQLVDVSVRQLVDVSVRQLVDVSVRQLVDVSVRQLVDVSVSVSEQLGGCFSEAAGVVCHEAAGDVVEAVMQLVDGSGQWWSVSEAAGGCVSEAVRQLVDVSVRQLVDVSVRQLVDVSVRQLVDVSVRQLVDVSVRQLVGCVSEAAGGCVSEASEDSEEDDACALSSRWAFQRDSKTWSRLQPQSDGVLTLRPSGSSDSVLSDMTSLTSDLSLSSLSLDVAQETTSPEFTTYGEATECDGDDSSSPPPSLRQKVKRSSRPFLRRMESLRRQKEAVDRGVSMETHPRVAKSPPEPGLPKRSVKGNGNSEDMEWRSRTRRHSSVDRSAADVKPQRACLYLEDYQLAWERSKLTNQRSHPGTFERVVHLPSDHKPGTFPRSLSIESMCPTAFYRRGERIGWPVDDGELSLDATSSCLSESQDFVLPTLGKRENSVDSINSVYDNVPDAFADSPEGPVQSSEDAFQHLDAILQHIHGLQDDID</sequence>